<dbReference type="InterPro" id="IPR028098">
    <property type="entry name" value="Glyco_trans_4-like_N"/>
</dbReference>
<dbReference type="RefSeq" id="WP_018980622.1">
    <property type="nucleotide sequence ID" value="NZ_BAQD01000011.1"/>
</dbReference>
<evidence type="ECO:0000259" key="2">
    <source>
        <dbReference type="Pfam" id="PF13439"/>
    </source>
</evidence>
<protein>
    <submittedName>
        <fullName evidence="3">Glycosyltransferase</fullName>
    </submittedName>
</protein>
<comment type="caution">
    <text evidence="3">The sequence shown here is derived from an EMBL/GenBank/DDBJ whole genome shotgun (WGS) entry which is preliminary data.</text>
</comment>
<dbReference type="Pfam" id="PF13439">
    <property type="entry name" value="Glyco_transf_4"/>
    <property type="match status" value="1"/>
</dbReference>
<proteinExistence type="predicted"/>
<feature type="domain" description="Glycosyltransferase subfamily 4-like N-terminal" evidence="2">
    <location>
        <begin position="16"/>
        <end position="173"/>
    </location>
</feature>
<dbReference type="CDD" id="cd03819">
    <property type="entry name" value="GT4_WavL-like"/>
    <property type="match status" value="1"/>
</dbReference>
<reference evidence="3" key="1">
    <citation type="submission" date="2013-04" db="EMBL/GenBank/DDBJ databases">
        <title>The genome sequencing project of 58 acetic acid bacteria.</title>
        <authorList>
            <person name="Okamoto-Kainuma A."/>
            <person name="Ishikawa M."/>
            <person name="Umino S."/>
            <person name="Koizumi Y."/>
            <person name="Shiwa Y."/>
            <person name="Yoshikawa H."/>
            <person name="Matsutani M."/>
            <person name="Matsushita K."/>
        </authorList>
    </citation>
    <scope>NUCLEOTIDE SEQUENCE</scope>
    <source>
        <strain evidence="3">DSM 15669</strain>
    </source>
</reference>
<dbReference type="Pfam" id="PF00534">
    <property type="entry name" value="Glycos_transf_1"/>
    <property type="match status" value="1"/>
</dbReference>
<accession>A0ABQ0NYF8</accession>
<gene>
    <name evidence="3" type="ORF">AA15669_0907</name>
</gene>
<evidence type="ECO:0000313" key="3">
    <source>
        <dbReference type="EMBL" id="GBQ06372.1"/>
    </source>
</evidence>
<organism evidence="3 4">
    <name type="scientific">Saccharibacter floricola DSM 15669</name>
    <dbReference type="NCBI Taxonomy" id="1123227"/>
    <lineage>
        <taxon>Bacteria</taxon>
        <taxon>Pseudomonadati</taxon>
        <taxon>Pseudomonadota</taxon>
        <taxon>Alphaproteobacteria</taxon>
        <taxon>Acetobacterales</taxon>
        <taxon>Acetobacteraceae</taxon>
        <taxon>Saccharibacter</taxon>
    </lineage>
</organism>
<dbReference type="SUPFAM" id="SSF53756">
    <property type="entry name" value="UDP-Glycosyltransferase/glycogen phosphorylase"/>
    <property type="match status" value="1"/>
</dbReference>
<feature type="domain" description="Glycosyl transferase family 1" evidence="1">
    <location>
        <begin position="190"/>
        <end position="352"/>
    </location>
</feature>
<dbReference type="Proteomes" id="UP001062901">
    <property type="component" value="Unassembled WGS sequence"/>
</dbReference>
<name>A0ABQ0NYF8_9PROT</name>
<dbReference type="PANTHER" id="PTHR12526">
    <property type="entry name" value="GLYCOSYLTRANSFERASE"/>
    <property type="match status" value="1"/>
</dbReference>
<dbReference type="EMBL" id="BAQD01000011">
    <property type="protein sequence ID" value="GBQ06372.1"/>
    <property type="molecule type" value="Genomic_DNA"/>
</dbReference>
<sequence>MTSSPVVLQLLPSLGIGGVEQGAVDMAEAVAKAGGRALVASESGSLLPHLRYVGGEFRELPLPKKWSPFVFRRKVKELQALIRRDKVQLVHARSRYPAWVAAQACKRENIPLVTTWHGVHKARSFIKRSYNAGLLKGDRVIAVSSHIAQRLQAEYRVSAERLVTIARGSDPQRFSVGTVSGTRVQALVDRWHIPEDQPVIVLPGRVTSWKGHGLLVEALGQLATEYPAVPWVCVFVGPETDPAFARRVHRRACDLGIADRLRFVGPCEDMPAVYTLAHMAVVPSCRPEPFGRVAVEAQMMGCPVIGSAQGGLAETIIPHETGLLVPPQDSVALEKAIVTFLMMDPYDRAEMGECAVAHVLKRYTKQQMQRETLGVYDALLGTSLQGHFDQQQGEGFS</sequence>
<evidence type="ECO:0000259" key="1">
    <source>
        <dbReference type="Pfam" id="PF00534"/>
    </source>
</evidence>
<keyword evidence="4" id="KW-1185">Reference proteome</keyword>
<dbReference type="Gene3D" id="3.40.50.2000">
    <property type="entry name" value="Glycogen Phosphorylase B"/>
    <property type="match status" value="2"/>
</dbReference>
<dbReference type="InterPro" id="IPR001296">
    <property type="entry name" value="Glyco_trans_1"/>
</dbReference>
<evidence type="ECO:0000313" key="4">
    <source>
        <dbReference type="Proteomes" id="UP001062901"/>
    </source>
</evidence>